<dbReference type="AlphaFoldDB" id="A0AAW6S9H0"/>
<dbReference type="EMBL" id="JARJGR010000853">
    <property type="protein sequence ID" value="MDF3640212.1"/>
    <property type="molecule type" value="Genomic_DNA"/>
</dbReference>
<sequence>MKCIKTAVSVFILTSVPGTAVLASTSPVTSSWGDAYISAKNEQFTATPVITLPTQQTPVAPQPVLLAPHLDGQHIEPGQAPTPVLPPQKTPVKQIAVDPIQTSVDGSATALKTAQATHLDGQHNQVINGRDGRPGKDGVTTIITRNVTDTAAVKQINTLTTQTAGQAQELNAARQMLIQQQKSSNAQFKSLKDDVDDNKKESRSGIAGAVAIASMPQVERDQTFMVSAGAGTFHDESAVAVGASFHAGEHAIVKAGVTTTTNNDYAVGAGIGLGW</sequence>
<name>A0AAW6S9H0_ENTCL</name>
<feature type="domain" description="Trimeric autotransporter adhesin YadA-like C-terminal membrane anchor" evidence="10">
    <location>
        <begin position="216"/>
        <end position="275"/>
    </location>
</feature>
<dbReference type="Proteomes" id="UP001215180">
    <property type="component" value="Unassembled WGS sequence"/>
</dbReference>
<reference evidence="12" key="1">
    <citation type="submission" date="2022-09" db="EMBL/GenBank/DDBJ databases">
        <title>Intensive care unit water sources are persistently colonized with multi-drug resistant bacteria and are the site of extensive horizontal gene transfer of antibiotic resistance genes.</title>
        <authorList>
            <person name="Diorio-Toth L."/>
        </authorList>
    </citation>
    <scope>NUCLEOTIDE SEQUENCE</scope>
    <source>
        <strain evidence="12">GD04139</strain>
    </source>
</reference>
<evidence type="ECO:0000256" key="8">
    <source>
        <dbReference type="SAM" id="MobiDB-lite"/>
    </source>
</evidence>
<evidence type="ECO:0000256" key="2">
    <source>
        <dbReference type="ARBA" id="ARBA00004442"/>
    </source>
</evidence>
<dbReference type="InterPro" id="IPR045584">
    <property type="entry name" value="Pilin-like"/>
</dbReference>
<keyword evidence="3" id="KW-1134">Transmembrane beta strand</keyword>
<evidence type="ECO:0000256" key="4">
    <source>
        <dbReference type="ARBA" id="ARBA00022692"/>
    </source>
</evidence>
<gene>
    <name evidence="12" type="ORF">N7383_15305</name>
    <name evidence="11" type="ORF">P3S46_23725</name>
</gene>
<dbReference type="EMBL" id="JAODZM010000023">
    <property type="protein sequence ID" value="MDH0197003.1"/>
    <property type="molecule type" value="Genomic_DNA"/>
</dbReference>
<dbReference type="SUPFAM" id="SSF54523">
    <property type="entry name" value="Pili subunits"/>
    <property type="match status" value="1"/>
</dbReference>
<dbReference type="Gene3D" id="3.30.1300.30">
    <property type="entry name" value="GSPII I/J protein-like"/>
    <property type="match status" value="1"/>
</dbReference>
<organism evidence="12 13">
    <name type="scientific">Enterobacter cloacae</name>
    <dbReference type="NCBI Taxonomy" id="550"/>
    <lineage>
        <taxon>Bacteria</taxon>
        <taxon>Pseudomonadati</taxon>
        <taxon>Pseudomonadota</taxon>
        <taxon>Gammaproteobacteria</taxon>
        <taxon>Enterobacterales</taxon>
        <taxon>Enterobacteriaceae</taxon>
        <taxon>Enterobacter</taxon>
        <taxon>Enterobacter cloacae complex</taxon>
    </lineage>
</organism>
<protein>
    <submittedName>
        <fullName evidence="12">YadA C-terminal domain-containing protein</fullName>
    </submittedName>
</protein>
<feature type="signal peptide" evidence="9">
    <location>
        <begin position="1"/>
        <end position="20"/>
    </location>
</feature>
<evidence type="ECO:0000313" key="11">
    <source>
        <dbReference type="EMBL" id="MDF3640212.1"/>
    </source>
</evidence>
<dbReference type="Pfam" id="PF03895">
    <property type="entry name" value="YadA_anchor"/>
    <property type="match status" value="1"/>
</dbReference>
<evidence type="ECO:0000256" key="9">
    <source>
        <dbReference type="SAM" id="SignalP"/>
    </source>
</evidence>
<keyword evidence="5 9" id="KW-0732">Signal</keyword>
<proteinExistence type="predicted"/>
<comment type="subcellular location">
    <subcellularLocation>
        <location evidence="2">Cell outer membrane</location>
    </subcellularLocation>
    <subcellularLocation>
        <location evidence="1">Cell surface</location>
    </subcellularLocation>
</comment>
<keyword evidence="6" id="KW-0472">Membrane</keyword>
<evidence type="ECO:0000313" key="12">
    <source>
        <dbReference type="EMBL" id="MDH0197003.1"/>
    </source>
</evidence>
<accession>A0AAW6S9H0</accession>
<evidence type="ECO:0000256" key="5">
    <source>
        <dbReference type="ARBA" id="ARBA00022729"/>
    </source>
</evidence>
<dbReference type="GO" id="GO:0009279">
    <property type="term" value="C:cell outer membrane"/>
    <property type="evidence" value="ECO:0007669"/>
    <property type="project" value="UniProtKB-SubCell"/>
</dbReference>
<evidence type="ECO:0000313" key="13">
    <source>
        <dbReference type="Proteomes" id="UP001158360"/>
    </source>
</evidence>
<dbReference type="InterPro" id="IPR005594">
    <property type="entry name" value="YadA_C"/>
</dbReference>
<dbReference type="Proteomes" id="UP001158360">
    <property type="component" value="Unassembled WGS sequence"/>
</dbReference>
<evidence type="ECO:0000256" key="7">
    <source>
        <dbReference type="ARBA" id="ARBA00023237"/>
    </source>
</evidence>
<evidence type="ECO:0000259" key="10">
    <source>
        <dbReference type="Pfam" id="PF03895"/>
    </source>
</evidence>
<feature type="chain" id="PRO_5043296866" evidence="9">
    <location>
        <begin position="21"/>
        <end position="275"/>
    </location>
</feature>
<feature type="region of interest" description="Disordered" evidence="8">
    <location>
        <begin position="183"/>
        <end position="203"/>
    </location>
</feature>
<comment type="caution">
    <text evidence="12">The sequence shown here is derived from an EMBL/GenBank/DDBJ whole genome shotgun (WGS) entry which is preliminary data.</text>
</comment>
<evidence type="ECO:0000256" key="1">
    <source>
        <dbReference type="ARBA" id="ARBA00004241"/>
    </source>
</evidence>
<dbReference type="RefSeq" id="WP_080292706.1">
    <property type="nucleotide sequence ID" value="NZ_CABMNF010000002.1"/>
</dbReference>
<dbReference type="KEGG" id="eclg:EC036_29810"/>
<evidence type="ECO:0000256" key="3">
    <source>
        <dbReference type="ARBA" id="ARBA00022452"/>
    </source>
</evidence>
<reference evidence="11" key="2">
    <citation type="submission" date="2023-03" db="EMBL/GenBank/DDBJ databases">
        <title>A Study on Prevalence and Characterization of Enterobacter cloacae strains in China.</title>
        <authorList>
            <person name="Zheng Z."/>
        </authorList>
    </citation>
    <scope>NUCLEOTIDE SEQUENCE</scope>
    <source>
        <strain evidence="11">EC77</strain>
    </source>
</reference>
<evidence type="ECO:0000256" key="6">
    <source>
        <dbReference type="ARBA" id="ARBA00023136"/>
    </source>
</evidence>
<dbReference type="GO" id="GO:0009986">
    <property type="term" value="C:cell surface"/>
    <property type="evidence" value="ECO:0007669"/>
    <property type="project" value="UniProtKB-SubCell"/>
</dbReference>
<keyword evidence="7" id="KW-0998">Cell outer membrane</keyword>
<feature type="compositionally biased region" description="Basic and acidic residues" evidence="8">
    <location>
        <begin position="190"/>
        <end position="203"/>
    </location>
</feature>
<keyword evidence="4" id="KW-0812">Transmembrane</keyword>